<evidence type="ECO:0000256" key="2">
    <source>
        <dbReference type="ARBA" id="ARBA00022448"/>
    </source>
</evidence>
<feature type="transmembrane region" description="Helical" evidence="8">
    <location>
        <begin position="47"/>
        <end position="65"/>
    </location>
</feature>
<evidence type="ECO:0000313" key="11">
    <source>
        <dbReference type="Proteomes" id="UP001156691"/>
    </source>
</evidence>
<accession>A0ABQ5W4R0</accession>
<keyword evidence="11" id="KW-1185">Reference proteome</keyword>
<feature type="transmembrane region" description="Helical" evidence="8">
    <location>
        <begin position="307"/>
        <end position="327"/>
    </location>
</feature>
<dbReference type="PIRSF" id="PIRSF004925">
    <property type="entry name" value="HcaT"/>
    <property type="match status" value="1"/>
</dbReference>
<dbReference type="NCBIfam" id="NF037955">
    <property type="entry name" value="mfs"/>
    <property type="match status" value="1"/>
</dbReference>
<keyword evidence="3" id="KW-1003">Cell membrane</keyword>
<protein>
    <submittedName>
        <fullName evidence="10">3-phenylpropionic acid transporter</fullName>
    </submittedName>
</protein>
<evidence type="ECO:0000259" key="9">
    <source>
        <dbReference type="Pfam" id="PF12832"/>
    </source>
</evidence>
<keyword evidence="6 8" id="KW-1133">Transmembrane helix</keyword>
<keyword evidence="2" id="KW-0813">Transport</keyword>
<evidence type="ECO:0000256" key="5">
    <source>
        <dbReference type="ARBA" id="ARBA00022692"/>
    </source>
</evidence>
<dbReference type="RefSeq" id="WP_284340075.1">
    <property type="nucleotide sequence ID" value="NZ_BSNS01000008.1"/>
</dbReference>
<name>A0ABQ5W4R0_9HYPH</name>
<evidence type="ECO:0000313" key="10">
    <source>
        <dbReference type="EMBL" id="GLQ54625.1"/>
    </source>
</evidence>
<feature type="transmembrane region" description="Helical" evidence="8">
    <location>
        <begin position="365"/>
        <end position="385"/>
    </location>
</feature>
<feature type="domain" description="Major facilitator superfamily associated" evidence="9">
    <location>
        <begin position="15"/>
        <end position="343"/>
    </location>
</feature>
<proteinExistence type="predicted"/>
<dbReference type="SUPFAM" id="SSF103473">
    <property type="entry name" value="MFS general substrate transporter"/>
    <property type="match status" value="1"/>
</dbReference>
<evidence type="ECO:0000256" key="3">
    <source>
        <dbReference type="ARBA" id="ARBA00022475"/>
    </source>
</evidence>
<dbReference type="InterPro" id="IPR024989">
    <property type="entry name" value="MFS_assoc_dom"/>
</dbReference>
<feature type="transmembrane region" description="Helical" evidence="8">
    <location>
        <begin position="212"/>
        <end position="236"/>
    </location>
</feature>
<sequence length="391" mass="42001">MSSFLAFLARAETRASVFHFTVFLPVSVSAVYFAIWLSGRGISPEQIGIINAVPVLVLLLINLFIGRLADRASDWRTMILIMALLAGSVPIGLFFVDEFWGILLVWTLVAVTSGSIPPVVDAATVRMTTRNGSDFGTVRAWGTVGYVVGTALTGMAIVWWGSVAFVPLFVGLSLFRALIALQLPRFRAPPTQEVVAAAIPRARALKQVMKPWFVLPVIAYALVNATHAVLSTLAALVWHNEGVSEGTIGQLIAVGAGAEAVMMFVWRRVGARVSARHMILAAALATIVRWTVMGLNPPIGVLFGLQTLHAVTYALGYFGLVHFIANWTSEDIAAEAQSFAFVLQQAMSVVTLMTFGWLIAQWGVASFFAAAGLGVAALVCVLISLRMMPAK</sequence>
<feature type="transmembrane region" description="Helical" evidence="8">
    <location>
        <begin position="278"/>
        <end position="295"/>
    </location>
</feature>
<feature type="transmembrane region" description="Helical" evidence="8">
    <location>
        <begin position="165"/>
        <end position="183"/>
    </location>
</feature>
<dbReference type="EMBL" id="BSNS01000008">
    <property type="protein sequence ID" value="GLQ54625.1"/>
    <property type="molecule type" value="Genomic_DNA"/>
</dbReference>
<feature type="transmembrane region" description="Helical" evidence="8">
    <location>
        <begin position="17"/>
        <end position="35"/>
    </location>
</feature>
<comment type="caution">
    <text evidence="10">The sequence shown here is derived from an EMBL/GenBank/DDBJ whole genome shotgun (WGS) entry which is preliminary data.</text>
</comment>
<evidence type="ECO:0000256" key="7">
    <source>
        <dbReference type="ARBA" id="ARBA00023136"/>
    </source>
</evidence>
<feature type="transmembrane region" description="Helical" evidence="8">
    <location>
        <begin position="77"/>
        <end position="96"/>
    </location>
</feature>
<evidence type="ECO:0000256" key="4">
    <source>
        <dbReference type="ARBA" id="ARBA00022519"/>
    </source>
</evidence>
<keyword evidence="5 8" id="KW-0812">Transmembrane</keyword>
<gene>
    <name evidence="10" type="ORF">GCM10010862_18840</name>
</gene>
<evidence type="ECO:0000256" key="8">
    <source>
        <dbReference type="SAM" id="Phobius"/>
    </source>
</evidence>
<dbReference type="PANTHER" id="PTHR23522:SF10">
    <property type="entry name" value="3-PHENYLPROPIONIC ACID TRANSPORTER-RELATED"/>
    <property type="match status" value="1"/>
</dbReference>
<keyword evidence="7 8" id="KW-0472">Membrane</keyword>
<dbReference type="Gene3D" id="1.20.1250.20">
    <property type="entry name" value="MFS general substrate transporter like domains"/>
    <property type="match status" value="2"/>
</dbReference>
<dbReference type="InterPro" id="IPR036259">
    <property type="entry name" value="MFS_trans_sf"/>
</dbReference>
<reference evidence="11" key="1">
    <citation type="journal article" date="2019" name="Int. J. Syst. Evol. Microbiol.">
        <title>The Global Catalogue of Microorganisms (GCM) 10K type strain sequencing project: providing services to taxonomists for standard genome sequencing and annotation.</title>
        <authorList>
            <consortium name="The Broad Institute Genomics Platform"/>
            <consortium name="The Broad Institute Genome Sequencing Center for Infectious Disease"/>
            <person name="Wu L."/>
            <person name="Ma J."/>
        </authorList>
    </citation>
    <scope>NUCLEOTIDE SEQUENCE [LARGE SCALE GENOMIC DNA]</scope>
    <source>
        <strain evidence="11">NBRC 112416</strain>
    </source>
</reference>
<evidence type="ECO:0000256" key="1">
    <source>
        <dbReference type="ARBA" id="ARBA00004429"/>
    </source>
</evidence>
<dbReference type="PANTHER" id="PTHR23522">
    <property type="entry name" value="BLL5896 PROTEIN"/>
    <property type="match status" value="1"/>
</dbReference>
<organism evidence="10 11">
    <name type="scientific">Devosia nitrariae</name>
    <dbReference type="NCBI Taxonomy" id="2071872"/>
    <lineage>
        <taxon>Bacteria</taxon>
        <taxon>Pseudomonadati</taxon>
        <taxon>Pseudomonadota</taxon>
        <taxon>Alphaproteobacteria</taxon>
        <taxon>Hyphomicrobiales</taxon>
        <taxon>Devosiaceae</taxon>
        <taxon>Devosia</taxon>
    </lineage>
</organism>
<evidence type="ECO:0000256" key="6">
    <source>
        <dbReference type="ARBA" id="ARBA00022989"/>
    </source>
</evidence>
<feature type="transmembrane region" description="Helical" evidence="8">
    <location>
        <begin position="102"/>
        <end position="120"/>
    </location>
</feature>
<feature type="transmembrane region" description="Helical" evidence="8">
    <location>
        <begin position="339"/>
        <end position="359"/>
    </location>
</feature>
<dbReference type="Proteomes" id="UP001156691">
    <property type="component" value="Unassembled WGS sequence"/>
</dbReference>
<feature type="transmembrane region" description="Helical" evidence="8">
    <location>
        <begin position="248"/>
        <end position="266"/>
    </location>
</feature>
<dbReference type="InterPro" id="IPR026032">
    <property type="entry name" value="HcaT-like"/>
</dbReference>
<comment type="subcellular location">
    <subcellularLocation>
        <location evidence="1">Cell inner membrane</location>
        <topology evidence="1">Multi-pass membrane protein</topology>
    </subcellularLocation>
</comment>
<dbReference type="Pfam" id="PF12832">
    <property type="entry name" value="MFS_1_like"/>
    <property type="match status" value="1"/>
</dbReference>
<keyword evidence="4" id="KW-0997">Cell inner membrane</keyword>